<name>A0A8S2CUV2_9BILA</name>
<feature type="region of interest" description="Disordered" evidence="1">
    <location>
        <begin position="21"/>
        <end position="55"/>
    </location>
</feature>
<evidence type="ECO:0000313" key="3">
    <source>
        <dbReference type="EMBL" id="CAF3593769.1"/>
    </source>
</evidence>
<dbReference type="Proteomes" id="UP000677228">
    <property type="component" value="Unassembled WGS sequence"/>
</dbReference>
<gene>
    <name evidence="2" type="ORF">OVA965_LOCUS5095</name>
    <name evidence="3" type="ORF">TMI583_LOCUS5093</name>
</gene>
<feature type="compositionally biased region" description="Low complexity" evidence="1">
    <location>
        <begin position="176"/>
        <end position="188"/>
    </location>
</feature>
<sequence>MDQLVFDLNAALNETYSKTITRTTKSKRRKKRTTTNNSSNSVNIACRSDVSDSTTQENLTLRMTCHSEGEDFEIPSKSDSTSRIDPSSRRRRRRPFKKPSPPIIISTSTNVMITSSDQLMKNRVIEHIKIPSSSNITNTSGSECSGNNTSNSRQRRRQYFSESSWNNNEMHNNVDTTHSSSSSFSITTVGKRKRSARASSRFIHNSREDLHRPLSSSMNECERTLMDDNNRTEISSSSSLNLSDSDPSPTSNEADDEQSDFPRDESVPHVVKWWKDKNNNAAANGKMLSSTDVNIEKVVNRAFTVMFQSSKTSFRNRIKSYMTSREIPTGNRHTTSNDIKKYISTHVRRQSKLLRDNKRSYHNSYNHKRRKYCQINSNKTDETCLIPPMSASSSNIGHQLFQKFEWESCFDLGTVSSRIITPVQVIYQNYRGGLRHEVDSLKTDYETKDDSFNEKMDG</sequence>
<proteinExistence type="predicted"/>
<feature type="region of interest" description="Disordered" evidence="1">
    <location>
        <begin position="132"/>
        <end position="218"/>
    </location>
</feature>
<evidence type="ECO:0000256" key="1">
    <source>
        <dbReference type="SAM" id="MobiDB-lite"/>
    </source>
</evidence>
<feature type="compositionally biased region" description="Polar residues" evidence="1">
    <location>
        <begin position="160"/>
        <end position="175"/>
    </location>
</feature>
<dbReference type="EMBL" id="CAJOBA010001401">
    <property type="protein sequence ID" value="CAF3593769.1"/>
    <property type="molecule type" value="Genomic_DNA"/>
</dbReference>
<comment type="caution">
    <text evidence="2">The sequence shown here is derived from an EMBL/GenBank/DDBJ whole genome shotgun (WGS) entry which is preliminary data.</text>
</comment>
<organism evidence="2 4">
    <name type="scientific">Didymodactylos carnosus</name>
    <dbReference type="NCBI Taxonomy" id="1234261"/>
    <lineage>
        <taxon>Eukaryota</taxon>
        <taxon>Metazoa</taxon>
        <taxon>Spiralia</taxon>
        <taxon>Gnathifera</taxon>
        <taxon>Rotifera</taxon>
        <taxon>Eurotatoria</taxon>
        <taxon>Bdelloidea</taxon>
        <taxon>Philodinida</taxon>
        <taxon>Philodinidae</taxon>
        <taxon>Didymodactylos</taxon>
    </lineage>
</organism>
<feature type="compositionally biased region" description="Basic and acidic residues" evidence="1">
    <location>
        <begin position="70"/>
        <end position="88"/>
    </location>
</feature>
<evidence type="ECO:0000313" key="2">
    <source>
        <dbReference type="EMBL" id="CAF0809966.1"/>
    </source>
</evidence>
<evidence type="ECO:0000313" key="4">
    <source>
        <dbReference type="Proteomes" id="UP000677228"/>
    </source>
</evidence>
<dbReference type="Proteomes" id="UP000682733">
    <property type="component" value="Unassembled WGS sequence"/>
</dbReference>
<feature type="region of interest" description="Disordered" evidence="1">
    <location>
        <begin position="231"/>
        <end position="265"/>
    </location>
</feature>
<dbReference type="AlphaFoldDB" id="A0A8S2CUV2"/>
<reference evidence="2" key="1">
    <citation type="submission" date="2021-02" db="EMBL/GenBank/DDBJ databases">
        <authorList>
            <person name="Nowell W R."/>
        </authorList>
    </citation>
    <scope>NUCLEOTIDE SEQUENCE</scope>
</reference>
<dbReference type="EMBL" id="CAJNOK010001401">
    <property type="protein sequence ID" value="CAF0809966.1"/>
    <property type="molecule type" value="Genomic_DNA"/>
</dbReference>
<feature type="compositionally biased region" description="Basic residues" evidence="1">
    <location>
        <begin position="24"/>
        <end position="33"/>
    </location>
</feature>
<feature type="compositionally biased region" description="Polar residues" evidence="1">
    <location>
        <begin position="132"/>
        <end position="152"/>
    </location>
</feature>
<protein>
    <submittedName>
        <fullName evidence="2">Uncharacterized protein</fullName>
    </submittedName>
</protein>
<feature type="region of interest" description="Disordered" evidence="1">
    <location>
        <begin position="70"/>
        <end position="104"/>
    </location>
</feature>
<accession>A0A8S2CUV2</accession>
<feature type="compositionally biased region" description="Low complexity" evidence="1">
    <location>
        <begin position="235"/>
        <end position="252"/>
    </location>
</feature>